<feature type="signal peptide" evidence="2">
    <location>
        <begin position="1"/>
        <end position="20"/>
    </location>
</feature>
<dbReference type="Proteomes" id="UP000245865">
    <property type="component" value="Unassembled WGS sequence"/>
</dbReference>
<evidence type="ECO:0008006" key="5">
    <source>
        <dbReference type="Google" id="ProtNLM"/>
    </source>
</evidence>
<dbReference type="Pfam" id="PF17038">
    <property type="entry name" value="CBP_BcsN"/>
    <property type="match status" value="1"/>
</dbReference>
<dbReference type="EMBL" id="QGDB01000004">
    <property type="protein sequence ID" value="PWL17544.1"/>
    <property type="molecule type" value="Genomic_DNA"/>
</dbReference>
<dbReference type="OrthoDB" id="7948789at2"/>
<sequence>MKVWYLSGALFLCLALASCATGDPVSLASGKQQVSVAEAFILPGDRPVSGVVQERASNAIIQKVILGAHSRVAGESYLKSVFFGPVNSVGATEKTVSYQLLDEARIARELRAELPGVRMTRSPFYVQNNYGPFGYATGTSAAGDTCLYAWQQIRSPAYNQNLFQNLGRIDVRLRICENGARPEALLSTMYNYTINATISGAGWNPFGEPAGPSADLGRLGRPIYAPAVSDPYVANYPDDNSPPTRKRTAAPSSSAAAAAPKPAAGSPVAKTRTDNAVYPANAAEAFPQAPIVPLPQQVNPAHPLASVPSSAAHNASLNQSAPAAAPMVPFPAAASLKESEATVVVPSPCNVVEGLRSSDRSETMKAACP</sequence>
<dbReference type="PROSITE" id="PS51257">
    <property type="entry name" value="PROKAR_LIPOPROTEIN"/>
    <property type="match status" value="1"/>
</dbReference>
<name>A0A316J764_9HYPH</name>
<keyword evidence="4" id="KW-1185">Reference proteome</keyword>
<feature type="compositionally biased region" description="Low complexity" evidence="1">
    <location>
        <begin position="249"/>
        <end position="269"/>
    </location>
</feature>
<evidence type="ECO:0000313" key="4">
    <source>
        <dbReference type="Proteomes" id="UP000245865"/>
    </source>
</evidence>
<dbReference type="AlphaFoldDB" id="A0A316J764"/>
<feature type="region of interest" description="Disordered" evidence="1">
    <location>
        <begin position="231"/>
        <end position="269"/>
    </location>
</feature>
<gene>
    <name evidence="3" type="ORF">DKP76_12335</name>
</gene>
<proteinExistence type="predicted"/>
<keyword evidence="2" id="KW-0732">Signal</keyword>
<organism evidence="3 4">
    <name type="scientific">Falsochrobactrum shanghaiense</name>
    <dbReference type="NCBI Taxonomy" id="2201899"/>
    <lineage>
        <taxon>Bacteria</taxon>
        <taxon>Pseudomonadati</taxon>
        <taxon>Pseudomonadota</taxon>
        <taxon>Alphaproteobacteria</taxon>
        <taxon>Hyphomicrobiales</taxon>
        <taxon>Brucellaceae</taxon>
        <taxon>Falsochrobactrum</taxon>
    </lineage>
</organism>
<accession>A0A316J764</accession>
<reference evidence="3 4" key="1">
    <citation type="submission" date="2018-05" db="EMBL/GenBank/DDBJ databases">
        <title>Comparative genomic sequence analysis between strain HN4 and CCM 8460T (Falsochrobactrum ovis) will provide more evidence to prove that HN4 is a new species of Falsochrobactrum.</title>
        <authorList>
            <person name="Lyu W."/>
            <person name="Sun L."/>
            <person name="Yao L."/>
        </authorList>
    </citation>
    <scope>NUCLEOTIDE SEQUENCE [LARGE SCALE GENOMIC DNA]</scope>
    <source>
        <strain evidence="3 4">HN4</strain>
    </source>
</reference>
<evidence type="ECO:0000256" key="1">
    <source>
        <dbReference type="SAM" id="MobiDB-lite"/>
    </source>
</evidence>
<evidence type="ECO:0000256" key="2">
    <source>
        <dbReference type="SAM" id="SignalP"/>
    </source>
</evidence>
<evidence type="ECO:0000313" key="3">
    <source>
        <dbReference type="EMBL" id="PWL17544.1"/>
    </source>
</evidence>
<comment type="caution">
    <text evidence="3">The sequence shown here is derived from an EMBL/GenBank/DDBJ whole genome shotgun (WGS) entry which is preliminary data.</text>
</comment>
<feature type="chain" id="PRO_5016369674" description="Cellulose biosynthesis protein BcsN" evidence="2">
    <location>
        <begin position="21"/>
        <end position="369"/>
    </location>
</feature>
<dbReference type="InterPro" id="IPR031482">
    <property type="entry name" value="CBP_BcsN"/>
</dbReference>
<protein>
    <recommendedName>
        <fullName evidence="5">Cellulose biosynthesis protein BcsN</fullName>
    </recommendedName>
</protein>